<dbReference type="AlphaFoldDB" id="A0A4R8M8L2"/>
<comment type="similarity">
    <text evidence="3 10 13">Belongs to the IPP transferase family.</text>
</comment>
<dbReference type="GO" id="GO:0006400">
    <property type="term" value="P:tRNA modification"/>
    <property type="evidence" value="ECO:0007669"/>
    <property type="project" value="TreeGrafter"/>
</dbReference>
<proteinExistence type="inferred from homology"/>
<evidence type="ECO:0000256" key="3">
    <source>
        <dbReference type="ARBA" id="ARBA00005842"/>
    </source>
</evidence>
<evidence type="ECO:0000256" key="1">
    <source>
        <dbReference type="ARBA" id="ARBA00001946"/>
    </source>
</evidence>
<dbReference type="PANTHER" id="PTHR11088">
    <property type="entry name" value="TRNA DIMETHYLALLYLTRANSFERASE"/>
    <property type="match status" value="1"/>
</dbReference>
<evidence type="ECO:0000256" key="4">
    <source>
        <dbReference type="ARBA" id="ARBA00022679"/>
    </source>
</evidence>
<dbReference type="Gene3D" id="3.40.50.300">
    <property type="entry name" value="P-loop containing nucleotide triphosphate hydrolases"/>
    <property type="match status" value="1"/>
</dbReference>
<keyword evidence="5 10" id="KW-0819">tRNA processing</keyword>
<name>A0A4R8M8L2_9BACT</name>
<dbReference type="EC" id="2.5.1.75" evidence="10"/>
<dbReference type="Pfam" id="PF01715">
    <property type="entry name" value="IPPT"/>
    <property type="match status" value="1"/>
</dbReference>
<dbReference type="InterPro" id="IPR039657">
    <property type="entry name" value="Dimethylallyltransferase"/>
</dbReference>
<comment type="catalytic activity">
    <reaction evidence="9 10 11">
        <text>adenosine(37) in tRNA + dimethylallyl diphosphate = N(6)-dimethylallyladenosine(37) in tRNA + diphosphate</text>
        <dbReference type="Rhea" id="RHEA:26482"/>
        <dbReference type="Rhea" id="RHEA-COMP:10162"/>
        <dbReference type="Rhea" id="RHEA-COMP:10375"/>
        <dbReference type="ChEBI" id="CHEBI:33019"/>
        <dbReference type="ChEBI" id="CHEBI:57623"/>
        <dbReference type="ChEBI" id="CHEBI:74411"/>
        <dbReference type="ChEBI" id="CHEBI:74415"/>
        <dbReference type="EC" id="2.5.1.75"/>
    </reaction>
</comment>
<evidence type="ECO:0000256" key="6">
    <source>
        <dbReference type="ARBA" id="ARBA00022741"/>
    </source>
</evidence>
<feature type="site" description="Interaction with substrate tRNA" evidence="10">
    <location>
        <position position="105"/>
    </location>
</feature>
<dbReference type="NCBIfam" id="TIGR00174">
    <property type="entry name" value="miaA"/>
    <property type="match status" value="1"/>
</dbReference>
<comment type="subunit">
    <text evidence="10">Monomer.</text>
</comment>
<evidence type="ECO:0000313" key="14">
    <source>
        <dbReference type="EMBL" id="TDY60562.1"/>
    </source>
</evidence>
<keyword evidence="15" id="KW-1185">Reference proteome</keyword>
<dbReference type="Proteomes" id="UP000295066">
    <property type="component" value="Unassembled WGS sequence"/>
</dbReference>
<dbReference type="GO" id="GO:0005524">
    <property type="term" value="F:ATP binding"/>
    <property type="evidence" value="ECO:0007669"/>
    <property type="project" value="UniProtKB-UniRule"/>
</dbReference>
<reference evidence="14 15" key="1">
    <citation type="submission" date="2019-03" db="EMBL/GenBank/DDBJ databases">
        <title>Genomic Encyclopedia of Type Strains, Phase IV (KMG-IV): sequencing the most valuable type-strain genomes for metagenomic binning, comparative biology and taxonomic classification.</title>
        <authorList>
            <person name="Goeker M."/>
        </authorList>
    </citation>
    <scope>NUCLEOTIDE SEQUENCE [LARGE SCALE GENOMIC DNA]</scope>
    <source>
        <strain evidence="14 15">DSM 25964</strain>
    </source>
</reference>
<keyword evidence="8 10" id="KW-0460">Magnesium</keyword>
<dbReference type="EMBL" id="SORI01000008">
    <property type="protein sequence ID" value="TDY60562.1"/>
    <property type="molecule type" value="Genomic_DNA"/>
</dbReference>
<dbReference type="PANTHER" id="PTHR11088:SF60">
    <property type="entry name" value="TRNA DIMETHYLALLYLTRANSFERASE"/>
    <property type="match status" value="1"/>
</dbReference>
<evidence type="ECO:0000256" key="12">
    <source>
        <dbReference type="RuleBase" id="RU003784"/>
    </source>
</evidence>
<keyword evidence="7 10" id="KW-0067">ATP-binding</keyword>
<evidence type="ECO:0000256" key="13">
    <source>
        <dbReference type="RuleBase" id="RU003785"/>
    </source>
</evidence>
<keyword evidence="4 10" id="KW-0808">Transferase</keyword>
<comment type="caution">
    <text evidence="14">The sequence shown here is derived from an EMBL/GenBank/DDBJ whole genome shotgun (WGS) entry which is preliminary data.</text>
</comment>
<comment type="caution">
    <text evidence="10">Lacks conserved residue(s) required for the propagation of feature annotation.</text>
</comment>
<evidence type="ECO:0000256" key="9">
    <source>
        <dbReference type="ARBA" id="ARBA00049563"/>
    </source>
</evidence>
<dbReference type="InterPro" id="IPR027417">
    <property type="entry name" value="P-loop_NTPase"/>
</dbReference>
<feature type="binding site" evidence="10">
    <location>
        <begin position="16"/>
        <end position="21"/>
    </location>
    <ligand>
        <name>substrate</name>
    </ligand>
</feature>
<dbReference type="InterPro" id="IPR018022">
    <property type="entry name" value="IPT"/>
</dbReference>
<evidence type="ECO:0000256" key="11">
    <source>
        <dbReference type="RuleBase" id="RU003783"/>
    </source>
</evidence>
<dbReference type="HAMAP" id="MF_00185">
    <property type="entry name" value="IPP_trans"/>
    <property type="match status" value="1"/>
</dbReference>
<evidence type="ECO:0000256" key="5">
    <source>
        <dbReference type="ARBA" id="ARBA00022694"/>
    </source>
</evidence>
<comment type="function">
    <text evidence="2 10 12">Catalyzes the transfer of a dimethylallyl group onto the adenine at position 37 in tRNAs that read codons beginning with uridine, leading to the formation of N6-(dimethylallyl)adenosine (i(6)A).</text>
</comment>
<dbReference type="GO" id="GO:0052381">
    <property type="term" value="F:tRNA dimethylallyltransferase activity"/>
    <property type="evidence" value="ECO:0007669"/>
    <property type="project" value="UniProtKB-UniRule"/>
</dbReference>
<evidence type="ECO:0000256" key="10">
    <source>
        <dbReference type="HAMAP-Rule" id="MF_00185"/>
    </source>
</evidence>
<gene>
    <name evidence="10" type="primary">miaA</name>
    <name evidence="14" type="ORF">C8D99_108111</name>
</gene>
<evidence type="ECO:0000313" key="15">
    <source>
        <dbReference type="Proteomes" id="UP000295066"/>
    </source>
</evidence>
<evidence type="ECO:0000256" key="2">
    <source>
        <dbReference type="ARBA" id="ARBA00003213"/>
    </source>
</evidence>
<dbReference type="SUPFAM" id="SSF52540">
    <property type="entry name" value="P-loop containing nucleoside triphosphate hydrolases"/>
    <property type="match status" value="1"/>
</dbReference>
<organism evidence="14 15">
    <name type="scientific">Aminivibrio pyruvatiphilus</name>
    <dbReference type="NCBI Taxonomy" id="1005740"/>
    <lineage>
        <taxon>Bacteria</taxon>
        <taxon>Thermotogati</taxon>
        <taxon>Synergistota</taxon>
        <taxon>Synergistia</taxon>
        <taxon>Synergistales</taxon>
        <taxon>Aminobacteriaceae</taxon>
        <taxon>Aminivibrio</taxon>
    </lineage>
</organism>
<accession>A0A4R8M8L2</accession>
<evidence type="ECO:0000256" key="7">
    <source>
        <dbReference type="ARBA" id="ARBA00022840"/>
    </source>
</evidence>
<feature type="region of interest" description="Interaction with substrate tRNA" evidence="10">
    <location>
        <begin position="39"/>
        <end position="42"/>
    </location>
</feature>
<dbReference type="Gene3D" id="1.10.20.140">
    <property type="match status" value="1"/>
</dbReference>
<protein>
    <recommendedName>
        <fullName evidence="10">tRNA dimethylallyltransferase</fullName>
        <ecNumber evidence="10">2.5.1.75</ecNumber>
    </recommendedName>
    <alternativeName>
        <fullName evidence="10">Dimethylallyl diphosphate:tRNA dimethylallyltransferase</fullName>
        <shortName evidence="10">DMAPP:tRNA dimethylallyltransferase</shortName>
        <shortName evidence="10">DMATase</shortName>
    </alternativeName>
    <alternativeName>
        <fullName evidence="10">Isopentenyl-diphosphate:tRNA isopentenyltransferase</fullName>
        <shortName evidence="10">IPP transferase</shortName>
        <shortName evidence="10">IPPT</shortName>
        <shortName evidence="10">IPTase</shortName>
    </alternativeName>
</protein>
<dbReference type="RefSeq" id="WP_133957581.1">
    <property type="nucleotide sequence ID" value="NZ_SORI01000008.1"/>
</dbReference>
<comment type="cofactor">
    <cofactor evidence="1 10">
        <name>Mg(2+)</name>
        <dbReference type="ChEBI" id="CHEBI:18420"/>
    </cofactor>
</comment>
<feature type="site" description="Interaction with substrate tRNA" evidence="10">
    <location>
        <position position="128"/>
    </location>
</feature>
<sequence>MNERKPFPAAAIVGPTAVGKTALSLLLAERLGAEIISVDSRQVYRFLDVGADKISPEIRKKITHHMIDVVDPDEVFSAADFVARSRDAVRRITARGRIPLFVGGTPFYYEALFSGLLSDSAPKDEGLRREFEEFAEREGNRALHHRLALADPETAERLHVNDVRRVVRALEISTLTNMPASEWFRKTEKMPGRGEFDVLYIGLNRDRKLLFESIEKRVGEQFAGGFVEEVEWLLERGYDERFPSMQGFGYKDIVDYFRGRCTLEEAADRDISQTKAFSRRQMTWFSKFSPIVWYDTTDSPMPDLSERIEKEVRAHLGKGTGENHR</sequence>
<dbReference type="OrthoDB" id="9776390at2"/>
<keyword evidence="6 10" id="KW-0547">Nucleotide-binding</keyword>
<evidence type="ECO:0000256" key="8">
    <source>
        <dbReference type="ARBA" id="ARBA00022842"/>
    </source>
</evidence>
<feature type="binding site" evidence="10">
    <location>
        <begin position="14"/>
        <end position="21"/>
    </location>
    <ligand>
        <name>ATP</name>
        <dbReference type="ChEBI" id="CHEBI:30616"/>
    </ligand>
</feature>